<dbReference type="EC" id="1.3.1.88" evidence="9"/>
<comment type="catalytic activity">
    <reaction evidence="12">
        <text>5,6-dihydrouridine(16) in tRNA + NAD(+) = uridine(16) in tRNA + NADH + H(+)</text>
        <dbReference type="Rhea" id="RHEA:53380"/>
        <dbReference type="Rhea" id="RHEA-COMP:13543"/>
        <dbReference type="Rhea" id="RHEA-COMP:13544"/>
        <dbReference type="ChEBI" id="CHEBI:15378"/>
        <dbReference type="ChEBI" id="CHEBI:57540"/>
        <dbReference type="ChEBI" id="CHEBI:57945"/>
        <dbReference type="ChEBI" id="CHEBI:65315"/>
        <dbReference type="ChEBI" id="CHEBI:74443"/>
        <dbReference type="EC" id="1.3.1.88"/>
    </reaction>
    <physiologicalReaction direction="right-to-left" evidence="12">
        <dbReference type="Rhea" id="RHEA:53382"/>
    </physiologicalReaction>
</comment>
<evidence type="ECO:0000313" key="16">
    <source>
        <dbReference type="EMBL" id="EPT30189.1"/>
    </source>
</evidence>
<feature type="compositionally biased region" description="Basic residues" evidence="14">
    <location>
        <begin position="17"/>
        <end position="26"/>
    </location>
</feature>
<evidence type="ECO:0000256" key="1">
    <source>
        <dbReference type="ARBA" id="ARBA00001917"/>
    </source>
</evidence>
<feature type="compositionally biased region" description="Basic and acidic residues" evidence="14">
    <location>
        <begin position="467"/>
        <end position="489"/>
    </location>
</feature>
<gene>
    <name evidence="16" type="ORF">TGME49_202790</name>
</gene>
<evidence type="ECO:0000256" key="10">
    <source>
        <dbReference type="ARBA" id="ARBA00047287"/>
    </source>
</evidence>
<comment type="cofactor">
    <cofactor evidence="1">
        <name>FMN</name>
        <dbReference type="ChEBI" id="CHEBI:58210"/>
    </cofactor>
</comment>
<proteinExistence type="inferred from homology"/>
<dbReference type="RefSeq" id="XP_002367562.1">
    <property type="nucleotide sequence ID" value="XM_002367521.2"/>
</dbReference>
<dbReference type="AlphaFoldDB" id="S8GNQ0"/>
<keyword evidence="5" id="KW-0521">NADP</keyword>
<evidence type="ECO:0000256" key="6">
    <source>
        <dbReference type="ARBA" id="ARBA00023002"/>
    </source>
</evidence>
<dbReference type="SUPFAM" id="SSF51395">
    <property type="entry name" value="FMN-linked oxidoreductases"/>
    <property type="match status" value="1"/>
</dbReference>
<comment type="catalytic activity">
    <reaction evidence="11">
        <text>5,6-dihydrouridine(16) in tRNA + NADP(+) = uridine(16) in tRNA + NADPH + H(+)</text>
        <dbReference type="Rhea" id="RHEA:53376"/>
        <dbReference type="Rhea" id="RHEA-COMP:13543"/>
        <dbReference type="Rhea" id="RHEA-COMP:13544"/>
        <dbReference type="ChEBI" id="CHEBI:15378"/>
        <dbReference type="ChEBI" id="CHEBI:57783"/>
        <dbReference type="ChEBI" id="CHEBI:58349"/>
        <dbReference type="ChEBI" id="CHEBI:65315"/>
        <dbReference type="ChEBI" id="CHEBI:74443"/>
        <dbReference type="EC" id="1.3.1.88"/>
    </reaction>
    <physiologicalReaction direction="right-to-left" evidence="11">
        <dbReference type="Rhea" id="RHEA:53378"/>
    </physiologicalReaction>
</comment>
<dbReference type="PANTHER" id="PTHR11082:SF5">
    <property type="entry name" value="TRNA-DIHYDROURIDINE(16_17) SYNTHASE [NAD(P)(+)]-LIKE"/>
    <property type="match status" value="1"/>
</dbReference>
<dbReference type="OrthoDB" id="272303at2759"/>
<keyword evidence="4" id="KW-0819">tRNA processing</keyword>
<dbReference type="Gene3D" id="3.20.20.70">
    <property type="entry name" value="Aldolase class I"/>
    <property type="match status" value="1"/>
</dbReference>
<dbReference type="HOGENOM" id="CLU_013299_5_0_1"/>
<evidence type="ECO:0000313" key="17">
    <source>
        <dbReference type="Proteomes" id="UP000001529"/>
    </source>
</evidence>
<feature type="region of interest" description="Disordered" evidence="14">
    <location>
        <begin position="94"/>
        <end position="135"/>
    </location>
</feature>
<feature type="domain" description="DUS-like FMN-binding" evidence="15">
    <location>
        <begin position="137"/>
        <end position="332"/>
    </location>
</feature>
<sequence>MAGAPANWRECKAAKDRQRKKKKKRQDGRFWDSIGRPRFVMAPMVDASELAFRLLGRRYGVDLAYTPMLHSRLFLDDSKYRALHWQTLRSSPSWTQASCSEEEDVQEEEEGEEEEGEEGEREVSEGGRSQWTGDESQEFDEPVFVQFCGDSPATLLAAAQLVEDEVEAVDVNFGCPQGIARRGHYGAFLLNEPELLVDIVSTLHKHLKTPVTCKMRKVSPRNPRDALPRSEAALVLDEERRLQDTLRLCDAFEAAGCACLCIHGRTKEEKAAFVGPCDWLAIRHVKQRLSIPVIANGAVETYEDALRCLEFTGADAVMSAEGLLDNPMLFAPSRFAPSSFCALSFPSFLPFSPFLSFSPLRDSLRGRLSASSRLHAVPRASCEFLGLSPGLLQRCLVMQEYLDLCMRFPPPHPSFVKSHLFRCLHPVLAEHEELRNSLGKAVEYTEFSAIVDAATAHVKEREFSRWAAKPHEGGRGETGRRHEETHTGDSQEAPHPTWYRRHRTNLARAQKKETETKEVPLWEPSEEGADGDVFSNLFFA</sequence>
<evidence type="ECO:0000256" key="4">
    <source>
        <dbReference type="ARBA" id="ARBA00022694"/>
    </source>
</evidence>
<comment type="catalytic activity">
    <reaction evidence="10">
        <text>5,6-dihydrouridine(17) in tRNA + NAD(+) = uridine(17) in tRNA + NADH + H(+)</text>
        <dbReference type="Rhea" id="RHEA:53372"/>
        <dbReference type="Rhea" id="RHEA-COMP:13541"/>
        <dbReference type="Rhea" id="RHEA-COMP:13542"/>
        <dbReference type="ChEBI" id="CHEBI:15378"/>
        <dbReference type="ChEBI" id="CHEBI:57540"/>
        <dbReference type="ChEBI" id="CHEBI:57945"/>
        <dbReference type="ChEBI" id="CHEBI:65315"/>
        <dbReference type="ChEBI" id="CHEBI:74443"/>
        <dbReference type="EC" id="1.3.1.88"/>
    </reaction>
    <physiologicalReaction direction="right-to-left" evidence="10">
        <dbReference type="Rhea" id="RHEA:53374"/>
    </physiologicalReaction>
</comment>
<evidence type="ECO:0000256" key="11">
    <source>
        <dbReference type="ARBA" id="ARBA00047652"/>
    </source>
</evidence>
<protein>
    <recommendedName>
        <fullName evidence="9">tRNA-dihydrouridine(16/17) synthase [NAD(P)(+)]</fullName>
        <ecNumber evidence="9">1.3.1.88</ecNumber>
    </recommendedName>
</protein>
<dbReference type="PROSITE" id="PS01136">
    <property type="entry name" value="UPF0034"/>
    <property type="match status" value="1"/>
</dbReference>
<feature type="compositionally biased region" description="Acidic residues" evidence="14">
    <location>
        <begin position="100"/>
        <end position="120"/>
    </location>
</feature>
<reference evidence="16" key="1">
    <citation type="submission" date="2013-04" db="EMBL/GenBank/DDBJ databases">
        <authorList>
            <person name="Sibley D."/>
            <person name="Venepally P."/>
            <person name="Karamycheva S."/>
            <person name="Hadjithomas M."/>
            <person name="Khan A."/>
            <person name="Brunk B."/>
            <person name="Roos D."/>
            <person name="Caler E."/>
            <person name="Lorenzi H."/>
        </authorList>
    </citation>
    <scope>NUCLEOTIDE SEQUENCE [LARGE SCALE GENOMIC DNA]</scope>
    <source>
        <strain evidence="16">ME49</strain>
    </source>
</reference>
<dbReference type="Pfam" id="PF01207">
    <property type="entry name" value="Dus"/>
    <property type="match status" value="2"/>
</dbReference>
<dbReference type="InterPro" id="IPR013785">
    <property type="entry name" value="Aldolase_TIM"/>
</dbReference>
<feature type="region of interest" description="Disordered" evidence="14">
    <location>
        <begin position="467"/>
        <end position="501"/>
    </location>
</feature>
<dbReference type="VEuPathDB" id="ToxoDB:TGME49_202790"/>
<dbReference type="Proteomes" id="UP000001529">
    <property type="component" value="Chromosome VIIa"/>
</dbReference>
<evidence type="ECO:0000259" key="15">
    <source>
        <dbReference type="Pfam" id="PF01207"/>
    </source>
</evidence>
<keyword evidence="6" id="KW-0560">Oxidoreductase</keyword>
<feature type="region of interest" description="Disordered" evidence="14">
    <location>
        <begin position="1"/>
        <end position="27"/>
    </location>
</feature>
<dbReference type="PhylomeDB" id="S8GNQ0"/>
<keyword evidence="3" id="KW-0288">FMN</keyword>
<evidence type="ECO:0000256" key="2">
    <source>
        <dbReference type="ARBA" id="ARBA00022630"/>
    </source>
</evidence>
<name>S8GNQ0_TOXGM</name>
<evidence type="ECO:0000256" key="3">
    <source>
        <dbReference type="ARBA" id="ARBA00022643"/>
    </source>
</evidence>
<dbReference type="InterPro" id="IPR035587">
    <property type="entry name" value="DUS-like_FMN-bd"/>
</dbReference>
<dbReference type="CDD" id="cd02801">
    <property type="entry name" value="DUS_like_FMN"/>
    <property type="match status" value="1"/>
</dbReference>
<dbReference type="EMBL" id="KE138829">
    <property type="protein sequence ID" value="EPT30189.1"/>
    <property type="molecule type" value="Genomic_DNA"/>
</dbReference>
<keyword evidence="2" id="KW-0285">Flavoprotein</keyword>
<accession>S8GNQ0</accession>
<evidence type="ECO:0000256" key="7">
    <source>
        <dbReference type="ARBA" id="ARBA00023027"/>
    </source>
</evidence>
<evidence type="ECO:0000256" key="8">
    <source>
        <dbReference type="ARBA" id="ARBA00038313"/>
    </source>
</evidence>
<evidence type="ECO:0000256" key="12">
    <source>
        <dbReference type="ARBA" id="ARBA00048934"/>
    </source>
</evidence>
<dbReference type="PANTHER" id="PTHR11082">
    <property type="entry name" value="TRNA-DIHYDROURIDINE SYNTHASE"/>
    <property type="match status" value="1"/>
</dbReference>
<comment type="catalytic activity">
    <reaction evidence="13">
        <text>5,6-dihydrouridine(17) in tRNA + NADP(+) = uridine(17) in tRNA + NADPH + H(+)</text>
        <dbReference type="Rhea" id="RHEA:53368"/>
        <dbReference type="Rhea" id="RHEA-COMP:13541"/>
        <dbReference type="Rhea" id="RHEA-COMP:13542"/>
        <dbReference type="ChEBI" id="CHEBI:15378"/>
        <dbReference type="ChEBI" id="CHEBI:57783"/>
        <dbReference type="ChEBI" id="CHEBI:58349"/>
        <dbReference type="ChEBI" id="CHEBI:65315"/>
        <dbReference type="ChEBI" id="CHEBI:74443"/>
        <dbReference type="EC" id="1.3.1.88"/>
    </reaction>
    <physiologicalReaction direction="right-to-left" evidence="13">
        <dbReference type="Rhea" id="RHEA:53370"/>
    </physiologicalReaction>
</comment>
<dbReference type="GO" id="GO:0050660">
    <property type="term" value="F:flavin adenine dinucleotide binding"/>
    <property type="evidence" value="ECO:0007669"/>
    <property type="project" value="InterPro"/>
</dbReference>
<evidence type="ECO:0000256" key="13">
    <source>
        <dbReference type="ARBA" id="ARBA00049467"/>
    </source>
</evidence>
<comment type="similarity">
    <text evidence="8">Belongs to the Dus family. Dus1 subfamily.</text>
</comment>
<dbReference type="KEGG" id="tgo:TGME49_202790"/>
<dbReference type="GeneID" id="7897501"/>
<dbReference type="GO" id="GO:0017150">
    <property type="term" value="F:tRNA dihydrouridine synthase activity"/>
    <property type="evidence" value="ECO:0007669"/>
    <property type="project" value="InterPro"/>
</dbReference>
<dbReference type="InterPro" id="IPR018517">
    <property type="entry name" value="tRNA_hU_synthase_CS"/>
</dbReference>
<dbReference type="EMBL" id="CM002041">
    <property type="protein sequence ID" value="EPT30189.1"/>
    <property type="molecule type" value="Genomic_DNA"/>
</dbReference>
<organism evidence="16 17">
    <name type="scientific">Toxoplasma gondii (strain ATCC 50611 / Me49)</name>
    <dbReference type="NCBI Taxonomy" id="508771"/>
    <lineage>
        <taxon>Eukaryota</taxon>
        <taxon>Sar</taxon>
        <taxon>Alveolata</taxon>
        <taxon>Apicomplexa</taxon>
        <taxon>Conoidasida</taxon>
        <taxon>Coccidia</taxon>
        <taxon>Eucoccidiorida</taxon>
        <taxon>Eimeriorina</taxon>
        <taxon>Sarcocystidae</taxon>
        <taxon>Toxoplasma</taxon>
    </lineage>
</organism>
<evidence type="ECO:0000256" key="14">
    <source>
        <dbReference type="SAM" id="MobiDB-lite"/>
    </source>
</evidence>
<keyword evidence="7" id="KW-0520">NAD</keyword>
<keyword evidence="17" id="KW-1185">Reference proteome</keyword>
<feature type="domain" description="DUS-like FMN-binding" evidence="15">
    <location>
        <begin position="41"/>
        <end position="96"/>
    </location>
</feature>
<evidence type="ECO:0000256" key="9">
    <source>
        <dbReference type="ARBA" id="ARBA00038890"/>
    </source>
</evidence>
<evidence type="ECO:0000256" key="5">
    <source>
        <dbReference type="ARBA" id="ARBA00022857"/>
    </source>
</evidence>